<sequence>MTPRAQSGIPDPVAAILEAQLDKYLADQARKFPYGSPAQRRSDLEREAPPSRQPGPAPQPAEEPGPQAEEAAQTHPGPLLPAIGAPSPFLAARKVTEQAPSPRLESTEPDEAHCLHGSSRAAGHESDTEVERRQREDPTVAMWRPHAALLTAARGRPHSPSLGSRSTRAMHRLSYNGHYAGALAPAPAALSESTGGGAAGSYRCATEVGGPRLSLGIIGGRGAGILFNGVDSSSFPRRRLLANHQSMDGTPDLLQKPLQQLDSLPYINPGHSDWKERRQELKKRVLAMPLVQHVEALRDPQLPFVARVPDWKIGLG</sequence>
<accession>A0A835VVC0</accession>
<feature type="compositionally biased region" description="Pro residues" evidence="1">
    <location>
        <begin position="51"/>
        <end position="63"/>
    </location>
</feature>
<keyword evidence="3" id="KW-1185">Reference proteome</keyword>
<feature type="compositionally biased region" description="Low complexity" evidence="1">
    <location>
        <begin position="64"/>
        <end position="73"/>
    </location>
</feature>
<evidence type="ECO:0000256" key="1">
    <source>
        <dbReference type="SAM" id="MobiDB-lite"/>
    </source>
</evidence>
<dbReference type="OrthoDB" id="544095at2759"/>
<reference evidence="2" key="1">
    <citation type="journal article" date="2020" name="bioRxiv">
        <title>Comparative genomics of Chlamydomonas.</title>
        <authorList>
            <person name="Craig R.J."/>
            <person name="Hasan A.R."/>
            <person name="Ness R.W."/>
            <person name="Keightley P.D."/>
        </authorList>
    </citation>
    <scope>NUCLEOTIDE SEQUENCE</scope>
    <source>
        <strain evidence="2">CCAP 11/173</strain>
    </source>
</reference>
<name>A0A835VVC0_9CHLO</name>
<organism evidence="2 3">
    <name type="scientific">Chlamydomonas schloesseri</name>
    <dbReference type="NCBI Taxonomy" id="2026947"/>
    <lineage>
        <taxon>Eukaryota</taxon>
        <taxon>Viridiplantae</taxon>
        <taxon>Chlorophyta</taxon>
        <taxon>core chlorophytes</taxon>
        <taxon>Chlorophyceae</taxon>
        <taxon>CS clade</taxon>
        <taxon>Chlamydomonadales</taxon>
        <taxon>Chlamydomonadaceae</taxon>
        <taxon>Chlamydomonas</taxon>
    </lineage>
</organism>
<dbReference type="Proteomes" id="UP000613740">
    <property type="component" value="Unassembled WGS sequence"/>
</dbReference>
<gene>
    <name evidence="2" type="ORF">HYH02_014722</name>
</gene>
<dbReference type="EMBL" id="JAEHOD010000104">
    <property type="protein sequence ID" value="KAG2426869.1"/>
    <property type="molecule type" value="Genomic_DNA"/>
</dbReference>
<evidence type="ECO:0000313" key="3">
    <source>
        <dbReference type="Proteomes" id="UP000613740"/>
    </source>
</evidence>
<comment type="caution">
    <text evidence="2">The sequence shown here is derived from an EMBL/GenBank/DDBJ whole genome shotgun (WGS) entry which is preliminary data.</text>
</comment>
<evidence type="ECO:0000313" key="2">
    <source>
        <dbReference type="EMBL" id="KAG2426869.1"/>
    </source>
</evidence>
<dbReference type="AlphaFoldDB" id="A0A835VVC0"/>
<feature type="region of interest" description="Disordered" evidence="1">
    <location>
        <begin position="28"/>
        <end position="143"/>
    </location>
</feature>
<feature type="compositionally biased region" description="Basic and acidic residues" evidence="1">
    <location>
        <begin position="40"/>
        <end position="49"/>
    </location>
</feature>
<protein>
    <submittedName>
        <fullName evidence="2">Uncharacterized protein</fullName>
    </submittedName>
</protein>
<proteinExistence type="predicted"/>
<feature type="compositionally biased region" description="Basic and acidic residues" evidence="1">
    <location>
        <begin position="122"/>
        <end position="138"/>
    </location>
</feature>